<reference evidence="2 3" key="1">
    <citation type="submission" date="2020-07" db="EMBL/GenBank/DDBJ databases">
        <title>Alkalicella. sp. LB2 genome.</title>
        <authorList>
            <person name="Postec A."/>
            <person name="Quemeneur M."/>
        </authorList>
    </citation>
    <scope>NUCLEOTIDE SEQUENCE [LARGE SCALE GENOMIC DNA]</scope>
    <source>
        <strain evidence="2 3">LB2</strain>
    </source>
</reference>
<evidence type="ECO:0000313" key="2">
    <source>
        <dbReference type="EMBL" id="QNO16148.1"/>
    </source>
</evidence>
<dbReference type="KEGG" id="acae:HYG86_15900"/>
<keyword evidence="1" id="KW-0812">Transmembrane</keyword>
<feature type="transmembrane region" description="Helical" evidence="1">
    <location>
        <begin position="340"/>
        <end position="367"/>
    </location>
</feature>
<feature type="transmembrane region" description="Helical" evidence="1">
    <location>
        <begin position="115"/>
        <end position="135"/>
    </location>
</feature>
<accession>A0A7G9WBT6</accession>
<proteinExistence type="predicted"/>
<dbReference type="RefSeq" id="WP_213166542.1">
    <property type="nucleotide sequence ID" value="NZ_CP058559.1"/>
</dbReference>
<keyword evidence="1" id="KW-1133">Transmembrane helix</keyword>
<feature type="transmembrane region" description="Helical" evidence="1">
    <location>
        <begin position="228"/>
        <end position="252"/>
    </location>
</feature>
<protein>
    <submittedName>
        <fullName evidence="2">Stage III sporulation protein AE</fullName>
    </submittedName>
</protein>
<dbReference type="Pfam" id="PF09546">
    <property type="entry name" value="Spore_III_AE"/>
    <property type="match status" value="1"/>
</dbReference>
<dbReference type="Proteomes" id="UP000516160">
    <property type="component" value="Chromosome"/>
</dbReference>
<gene>
    <name evidence="2" type="primary">spoIIIAE</name>
    <name evidence="2" type="ORF">HYG86_15900</name>
</gene>
<dbReference type="EMBL" id="CP058559">
    <property type="protein sequence ID" value="QNO16148.1"/>
    <property type="molecule type" value="Genomic_DNA"/>
</dbReference>
<feature type="transmembrane region" description="Helical" evidence="1">
    <location>
        <begin position="83"/>
        <end position="103"/>
    </location>
</feature>
<dbReference type="NCBIfam" id="TIGR02829">
    <property type="entry name" value="spore_III_AE"/>
    <property type="match status" value="1"/>
</dbReference>
<organism evidence="2 3">
    <name type="scientific">Alkalicella caledoniensis</name>
    <dbReference type="NCBI Taxonomy" id="2731377"/>
    <lineage>
        <taxon>Bacteria</taxon>
        <taxon>Bacillati</taxon>
        <taxon>Bacillota</taxon>
        <taxon>Clostridia</taxon>
        <taxon>Eubacteriales</taxon>
        <taxon>Proteinivoracaceae</taxon>
        <taxon>Alkalicella</taxon>
    </lineage>
</organism>
<feature type="transmembrane region" description="Helical" evidence="1">
    <location>
        <begin position="183"/>
        <end position="208"/>
    </location>
</feature>
<evidence type="ECO:0000256" key="1">
    <source>
        <dbReference type="SAM" id="Phobius"/>
    </source>
</evidence>
<evidence type="ECO:0000313" key="3">
    <source>
        <dbReference type="Proteomes" id="UP000516160"/>
    </source>
</evidence>
<name>A0A7G9WBT6_ALKCA</name>
<keyword evidence="3" id="KW-1185">Reference proteome</keyword>
<feature type="transmembrane region" description="Helical" evidence="1">
    <location>
        <begin position="295"/>
        <end position="319"/>
    </location>
</feature>
<sequence>MKRVIIITLGIILLFSLNVMAEEVESEYIDLTEIEGYWYQLEEEFGQYVPTLNIREMLRGEQSIPLSIGELFKNVTSFLFREVVANFRLMGQLIILAVLAALLENLKSAFAQDTVAKLAQGVVFLVLFTIAINSFRLALDLGRGVIDNMIDTMQALIPLLLTLMAGMGSVTSVALFKPLVFLIVNLGSIVIKNVVFPMIFLATILYMVDNISNYKLNKLAGFLKDASMYILGFTLICFVGVTAIQGVGAAVVDGVGIKTGKFAAKVFIPVVGGLFADAFETVVGASLVLKSAVSVYGLVLVLMISIFPLIKIIAMTLIYRLTAAILQPLGDTPIVKTLETMGNCLTFMFIAVLASSVMYFMTLAIIMGAGNITQMIR</sequence>
<feature type="transmembrane region" description="Helical" evidence="1">
    <location>
        <begin position="155"/>
        <end position="176"/>
    </location>
</feature>
<dbReference type="InterPro" id="IPR014194">
    <property type="entry name" value="Spore_III_AE"/>
</dbReference>
<keyword evidence="1" id="KW-0472">Membrane</keyword>
<feature type="transmembrane region" description="Helical" evidence="1">
    <location>
        <begin position="264"/>
        <end position="289"/>
    </location>
</feature>
<dbReference type="AlphaFoldDB" id="A0A7G9WBT6"/>